<evidence type="ECO:0000256" key="1">
    <source>
        <dbReference type="ARBA" id="ARBA00005964"/>
    </source>
</evidence>
<dbReference type="InterPro" id="IPR019826">
    <property type="entry name" value="Carboxylesterase_B_AS"/>
</dbReference>
<evidence type="ECO:0000259" key="4">
    <source>
        <dbReference type="Pfam" id="PF00135"/>
    </source>
</evidence>
<name>A0AAW0E777_9AGAR</name>
<dbReference type="PROSITE" id="PS00122">
    <property type="entry name" value="CARBOXYLESTERASE_B_1"/>
    <property type="match status" value="1"/>
</dbReference>
<dbReference type="AlphaFoldDB" id="A0AAW0E777"/>
<evidence type="ECO:0000256" key="3">
    <source>
        <dbReference type="RuleBase" id="RU361235"/>
    </source>
</evidence>
<feature type="domain" description="Carboxylesterase type B" evidence="4">
    <location>
        <begin position="366"/>
        <end position="468"/>
    </location>
</feature>
<feature type="domain" description="Carboxylesterase type B" evidence="4">
    <location>
        <begin position="13"/>
        <end position="328"/>
    </location>
</feature>
<dbReference type="EC" id="3.1.1.-" evidence="3"/>
<dbReference type="SUPFAM" id="SSF53474">
    <property type="entry name" value="alpha/beta-Hydrolases"/>
    <property type="match status" value="1"/>
</dbReference>
<evidence type="ECO:0000313" key="5">
    <source>
        <dbReference type="EMBL" id="KAK7059667.1"/>
    </source>
</evidence>
<dbReference type="GO" id="GO:0016787">
    <property type="term" value="F:hydrolase activity"/>
    <property type="evidence" value="ECO:0007669"/>
    <property type="project" value="UniProtKB-KW"/>
</dbReference>
<evidence type="ECO:0000256" key="2">
    <source>
        <dbReference type="ARBA" id="ARBA00022801"/>
    </source>
</evidence>
<dbReference type="Gene3D" id="3.40.50.1820">
    <property type="entry name" value="alpha/beta hydrolase"/>
    <property type="match status" value="1"/>
</dbReference>
<evidence type="ECO:0000313" key="6">
    <source>
        <dbReference type="Proteomes" id="UP001362999"/>
    </source>
</evidence>
<dbReference type="EMBL" id="JAWWNJ010000003">
    <property type="protein sequence ID" value="KAK7059667.1"/>
    <property type="molecule type" value="Genomic_DNA"/>
</dbReference>
<organism evidence="5 6">
    <name type="scientific">Favolaschia claudopus</name>
    <dbReference type="NCBI Taxonomy" id="2862362"/>
    <lineage>
        <taxon>Eukaryota</taxon>
        <taxon>Fungi</taxon>
        <taxon>Dikarya</taxon>
        <taxon>Basidiomycota</taxon>
        <taxon>Agaricomycotina</taxon>
        <taxon>Agaricomycetes</taxon>
        <taxon>Agaricomycetidae</taxon>
        <taxon>Agaricales</taxon>
        <taxon>Marasmiineae</taxon>
        <taxon>Mycenaceae</taxon>
        <taxon>Favolaschia</taxon>
    </lineage>
</organism>
<sequence length="513" mass="54960">MGVIVHGSRGAALVLTTSGLLQGMEENGLNIFKGIRFGQSAAGQSRWERPVAITSTASQNTTKLGPACIQQFPFGPPSGALTESLFNNPADPPEESEDCLFLNVWAPASAANKSVLVWIYGGSLAFGTASVPLYDGASLASNQDIIVVTFNYRTNVFGFPLSLELAGLSSNNLGFLDQELAFTWVRNNVGQFGGDPSKITIMGQSAGAYSVSSTITRHSPTDAPFRAGIMLSAAQYSTVPPTFNAFDVFAEAMGCRQIPGSARLSCLKKVPAEKIRNFTNSAASPQFLPAVDNTVFFADPLERIRLGLGARVPFIIGNTQDDGSFFALGQPDLTDWLIETFFPVVLSPIFVRSLYTPGLNDSGVISEVIKDFLFQCPAQLWASAAVAAGIHNVYRYIYGAVFSDLQAFPGAGAWHTSELFGIFGNFNTYTATASEVQLFKTMQTTIGNFVKNPHASPAQNWPAYSPRHAAATVAAMGYTGNVEPSNFIKLETADSIDGPCNAVWNSFLDVRIL</sequence>
<dbReference type="Pfam" id="PF00135">
    <property type="entry name" value="COesterase"/>
    <property type="match status" value="2"/>
</dbReference>
<dbReference type="InterPro" id="IPR050309">
    <property type="entry name" value="Type-B_Carboxylest/Lipase"/>
</dbReference>
<dbReference type="PANTHER" id="PTHR11559">
    <property type="entry name" value="CARBOXYLESTERASE"/>
    <property type="match status" value="1"/>
</dbReference>
<protein>
    <recommendedName>
        <fullName evidence="3">Carboxylic ester hydrolase</fullName>
        <ecNumber evidence="3">3.1.1.-</ecNumber>
    </recommendedName>
</protein>
<keyword evidence="2 3" id="KW-0378">Hydrolase</keyword>
<gene>
    <name evidence="5" type="ORF">R3P38DRAFT_2495998</name>
</gene>
<accession>A0AAW0E777</accession>
<keyword evidence="6" id="KW-1185">Reference proteome</keyword>
<dbReference type="PROSITE" id="PS00941">
    <property type="entry name" value="CARBOXYLESTERASE_B_2"/>
    <property type="match status" value="1"/>
</dbReference>
<dbReference type="InterPro" id="IPR002018">
    <property type="entry name" value="CarbesteraseB"/>
</dbReference>
<dbReference type="Proteomes" id="UP001362999">
    <property type="component" value="Unassembled WGS sequence"/>
</dbReference>
<proteinExistence type="inferred from homology"/>
<dbReference type="InterPro" id="IPR019819">
    <property type="entry name" value="Carboxylesterase_B_CS"/>
</dbReference>
<comment type="caution">
    <text evidence="5">The sequence shown here is derived from an EMBL/GenBank/DDBJ whole genome shotgun (WGS) entry which is preliminary data.</text>
</comment>
<comment type="similarity">
    <text evidence="1 3">Belongs to the type-B carboxylesterase/lipase family.</text>
</comment>
<reference evidence="5 6" key="1">
    <citation type="journal article" date="2024" name="J Genomics">
        <title>Draft genome sequencing and assembly of Favolaschia claudopus CIRM-BRFM 2984 isolated from oak limbs.</title>
        <authorList>
            <person name="Navarro D."/>
            <person name="Drula E."/>
            <person name="Chaduli D."/>
            <person name="Cazenave R."/>
            <person name="Ahrendt S."/>
            <person name="Wang J."/>
            <person name="Lipzen A."/>
            <person name="Daum C."/>
            <person name="Barry K."/>
            <person name="Grigoriev I.V."/>
            <person name="Favel A."/>
            <person name="Rosso M.N."/>
            <person name="Martin F."/>
        </authorList>
    </citation>
    <scope>NUCLEOTIDE SEQUENCE [LARGE SCALE GENOMIC DNA]</scope>
    <source>
        <strain evidence="5 6">CIRM-BRFM 2984</strain>
    </source>
</reference>
<dbReference type="InterPro" id="IPR029058">
    <property type="entry name" value="AB_hydrolase_fold"/>
</dbReference>